<evidence type="ECO:0000313" key="2">
    <source>
        <dbReference type="Proteomes" id="UP000244729"/>
    </source>
</evidence>
<reference evidence="1 2" key="1">
    <citation type="submission" date="2018-04" db="EMBL/GenBank/DDBJ databases">
        <authorList>
            <person name="Li J."/>
        </authorList>
    </citation>
    <scope>NUCLEOTIDE SEQUENCE [LARGE SCALE GENOMIC DNA]</scope>
    <source>
        <strain evidence="2">30A</strain>
    </source>
</reference>
<evidence type="ECO:0000313" key="1">
    <source>
        <dbReference type="EMBL" id="AWB95095.1"/>
    </source>
</evidence>
<dbReference type="KEGG" id="agm:DCE93_04990"/>
<keyword evidence="2" id="KW-1185">Reference proteome</keyword>
<dbReference type="Proteomes" id="UP000244729">
    <property type="component" value="Chromosome"/>
</dbReference>
<proteinExistence type="predicted"/>
<sequence length="212" mass="22011">MDVAGEGELIELEASGVRVIVVMRGRRGPGADAVLRGLLADATAVPAEDVELVHACPECGARHGRPSVVYPLTPSGAVWYADIAVAGDAIVGAAGTRHPIGVGIETAALDAGAVIDEAAFHASERAALDRFDPASRAIARATLWARKTALLRAVGHTEFIEPSRLALTLPSDDGGVGRIERSVPEFGSGWRDIRFHDIEVPGSRAASVAVLG</sequence>
<dbReference type="InterPro" id="IPR037143">
    <property type="entry name" value="4-PPantetheinyl_Trfase_dom_sf"/>
</dbReference>
<dbReference type="GO" id="GO:0008897">
    <property type="term" value="F:holo-[acyl-carrier-protein] synthase activity"/>
    <property type="evidence" value="ECO:0007669"/>
    <property type="project" value="InterPro"/>
</dbReference>
<protein>
    <submittedName>
        <fullName evidence="1">Uncharacterized protein</fullName>
    </submittedName>
</protein>
<organism evidence="1 2">
    <name type="scientific">Agromyces badenianii</name>
    <dbReference type="NCBI Taxonomy" id="2080742"/>
    <lineage>
        <taxon>Bacteria</taxon>
        <taxon>Bacillati</taxon>
        <taxon>Actinomycetota</taxon>
        <taxon>Actinomycetes</taxon>
        <taxon>Micrococcales</taxon>
        <taxon>Microbacteriaceae</taxon>
        <taxon>Agromyces</taxon>
    </lineage>
</organism>
<name>A0A2S0WUS0_9MICO</name>
<dbReference type="GO" id="GO:0000287">
    <property type="term" value="F:magnesium ion binding"/>
    <property type="evidence" value="ECO:0007669"/>
    <property type="project" value="InterPro"/>
</dbReference>
<gene>
    <name evidence="1" type="ORF">DCE93_04990</name>
</gene>
<dbReference type="OrthoDB" id="190168at2"/>
<accession>A0A2S0WUS0</accession>
<dbReference type="RefSeq" id="WP_108594914.1">
    <property type="nucleotide sequence ID" value="NZ_CP028913.1"/>
</dbReference>
<dbReference type="SUPFAM" id="SSF56214">
    <property type="entry name" value="4'-phosphopantetheinyl transferase"/>
    <property type="match status" value="1"/>
</dbReference>
<dbReference type="EMBL" id="CP028913">
    <property type="protein sequence ID" value="AWB95095.1"/>
    <property type="molecule type" value="Genomic_DNA"/>
</dbReference>
<dbReference type="AlphaFoldDB" id="A0A2S0WUS0"/>